<evidence type="ECO:0000256" key="3">
    <source>
        <dbReference type="PROSITE-ProRule" id="PRU00335"/>
    </source>
</evidence>
<reference evidence="5 6" key="1">
    <citation type="submission" date="2023-07" db="EMBL/GenBank/DDBJ databases">
        <title>Genomic Encyclopedia of Type Strains, Phase IV (KMG-IV): sequencing the most valuable type-strain genomes for metagenomic binning, comparative biology and taxonomic classification.</title>
        <authorList>
            <person name="Goeker M."/>
        </authorList>
    </citation>
    <scope>NUCLEOTIDE SEQUENCE [LARGE SCALE GENOMIC DNA]</scope>
    <source>
        <strain evidence="5 6">DSM 17723</strain>
    </source>
</reference>
<dbReference type="PANTHER" id="PTHR43479">
    <property type="entry name" value="ACREF/ENVCD OPERON REPRESSOR-RELATED"/>
    <property type="match status" value="1"/>
</dbReference>
<dbReference type="PANTHER" id="PTHR43479:SF11">
    <property type="entry name" value="ACREF_ENVCD OPERON REPRESSOR-RELATED"/>
    <property type="match status" value="1"/>
</dbReference>
<gene>
    <name evidence="5" type="ORF">J2S02_004167</name>
</gene>
<dbReference type="Gene3D" id="1.10.357.10">
    <property type="entry name" value="Tetracycline Repressor, domain 2"/>
    <property type="match status" value="1"/>
</dbReference>
<dbReference type="SUPFAM" id="SSF46689">
    <property type="entry name" value="Homeodomain-like"/>
    <property type="match status" value="1"/>
</dbReference>
<evidence type="ECO:0000313" key="6">
    <source>
        <dbReference type="Proteomes" id="UP001232245"/>
    </source>
</evidence>
<dbReference type="PROSITE" id="PS50977">
    <property type="entry name" value="HTH_TETR_2"/>
    <property type="match status" value="1"/>
</dbReference>
<keyword evidence="2 3" id="KW-0238">DNA-binding</keyword>
<sequence length="198" mass="22716">MSPMNEEQLQHIRDERKEQIIQSAIKIFSRRGITGTKLSMIAIEAGISQGLLYHYFKSKDELFLHLVERAIQESKDGLKSVYSLSGTPLEKLREITQLFHEGQQYFMLIHQARTAEGVPEKAKQLIAEYSMESYIVDTWEPLFVEGQKLGEFALGDPRQLISAYFTVLTALMTLNIHIDEAYQMPEVDLILRIVTGRP</sequence>
<dbReference type="InterPro" id="IPR009057">
    <property type="entry name" value="Homeodomain-like_sf"/>
</dbReference>
<dbReference type="InterPro" id="IPR001647">
    <property type="entry name" value="HTH_TetR"/>
</dbReference>
<dbReference type="Proteomes" id="UP001232245">
    <property type="component" value="Unassembled WGS sequence"/>
</dbReference>
<protein>
    <submittedName>
        <fullName evidence="5">AcrR family transcriptional regulator</fullName>
    </submittedName>
</protein>
<evidence type="ECO:0000256" key="2">
    <source>
        <dbReference type="ARBA" id="ARBA00023125"/>
    </source>
</evidence>
<dbReference type="Pfam" id="PF00440">
    <property type="entry name" value="TetR_N"/>
    <property type="match status" value="1"/>
</dbReference>
<organism evidence="5 6">
    <name type="scientific">Metabacillus niabensis</name>
    <dbReference type="NCBI Taxonomy" id="324854"/>
    <lineage>
        <taxon>Bacteria</taxon>
        <taxon>Bacillati</taxon>
        <taxon>Bacillota</taxon>
        <taxon>Bacilli</taxon>
        <taxon>Bacillales</taxon>
        <taxon>Bacillaceae</taxon>
        <taxon>Metabacillus</taxon>
    </lineage>
</organism>
<evidence type="ECO:0000259" key="4">
    <source>
        <dbReference type="PROSITE" id="PS50977"/>
    </source>
</evidence>
<dbReference type="PRINTS" id="PR00455">
    <property type="entry name" value="HTHTETR"/>
</dbReference>
<feature type="domain" description="HTH tetR-type" evidence="4">
    <location>
        <begin position="14"/>
        <end position="74"/>
    </location>
</feature>
<evidence type="ECO:0000313" key="5">
    <source>
        <dbReference type="EMBL" id="MDQ0227820.1"/>
    </source>
</evidence>
<keyword evidence="1" id="KW-0678">Repressor</keyword>
<proteinExistence type="predicted"/>
<comment type="caution">
    <text evidence="5">The sequence shown here is derived from an EMBL/GenBank/DDBJ whole genome shotgun (WGS) entry which is preliminary data.</text>
</comment>
<accession>A0ABT9Z743</accession>
<dbReference type="InterPro" id="IPR050624">
    <property type="entry name" value="HTH-type_Tx_Regulator"/>
</dbReference>
<keyword evidence="6" id="KW-1185">Reference proteome</keyword>
<dbReference type="EMBL" id="JAUSTZ010000011">
    <property type="protein sequence ID" value="MDQ0227820.1"/>
    <property type="molecule type" value="Genomic_DNA"/>
</dbReference>
<evidence type="ECO:0000256" key="1">
    <source>
        <dbReference type="ARBA" id="ARBA00022491"/>
    </source>
</evidence>
<feature type="DNA-binding region" description="H-T-H motif" evidence="3">
    <location>
        <begin position="37"/>
        <end position="56"/>
    </location>
</feature>
<dbReference type="Gene3D" id="1.10.10.60">
    <property type="entry name" value="Homeodomain-like"/>
    <property type="match status" value="1"/>
</dbReference>
<name>A0ABT9Z743_9BACI</name>